<dbReference type="EMBL" id="CP000352">
    <property type="protein sequence ID" value="ABF10024.1"/>
    <property type="molecule type" value="Genomic_DNA"/>
</dbReference>
<evidence type="ECO:0000313" key="1">
    <source>
        <dbReference type="EMBL" id="ABF10024.1"/>
    </source>
</evidence>
<dbReference type="Proteomes" id="UP000002429">
    <property type="component" value="Chromosome"/>
</dbReference>
<name>Q1LIK2_CUPMC</name>
<accession>Q1LIK2</accession>
<keyword evidence="2" id="KW-1185">Reference proteome</keyword>
<dbReference type="HOGENOM" id="CLU_2540128_0_0_4"/>
<dbReference type="KEGG" id="rme:Rmet_3152"/>
<proteinExistence type="predicted"/>
<organism evidence="1 2">
    <name type="scientific">Cupriavidus metallidurans (strain ATCC 43123 / DSM 2839 / NBRC 102507 / CH34)</name>
    <name type="common">Ralstonia metallidurans</name>
    <dbReference type="NCBI Taxonomy" id="266264"/>
    <lineage>
        <taxon>Bacteria</taxon>
        <taxon>Pseudomonadati</taxon>
        <taxon>Pseudomonadota</taxon>
        <taxon>Betaproteobacteria</taxon>
        <taxon>Burkholderiales</taxon>
        <taxon>Burkholderiaceae</taxon>
        <taxon>Cupriavidus</taxon>
    </lineage>
</organism>
<gene>
    <name evidence="1" type="ordered locus">Rmet_3152</name>
</gene>
<protein>
    <submittedName>
        <fullName evidence="1">Uncharacterized protein</fullName>
    </submittedName>
</protein>
<evidence type="ECO:0000313" key="2">
    <source>
        <dbReference type="Proteomes" id="UP000002429"/>
    </source>
</evidence>
<dbReference type="STRING" id="266264.Rmet_3152"/>
<reference evidence="2" key="1">
    <citation type="journal article" date="2010" name="PLoS ONE">
        <title>The complete genome sequence of Cupriavidus metallidurans strain CH34, a master survivalist in harsh and anthropogenic environments.</title>
        <authorList>
            <person name="Janssen P.J."/>
            <person name="Van Houdt R."/>
            <person name="Moors H."/>
            <person name="Monsieurs P."/>
            <person name="Morin N."/>
            <person name="Michaux A."/>
            <person name="Benotmane M.A."/>
            <person name="Leys N."/>
            <person name="Vallaeys T."/>
            <person name="Lapidus A."/>
            <person name="Monchy S."/>
            <person name="Medigue C."/>
            <person name="Taghavi S."/>
            <person name="McCorkle S."/>
            <person name="Dunn J."/>
            <person name="van der Lelie D."/>
            <person name="Mergeay M."/>
        </authorList>
    </citation>
    <scope>NUCLEOTIDE SEQUENCE [LARGE SCALE GENOMIC DNA]</scope>
    <source>
        <strain evidence="2">ATCC 43123 / DSM 2839 / NBRC 102507 / CH34</strain>
    </source>
</reference>
<dbReference type="AlphaFoldDB" id="Q1LIK2"/>
<sequence>MLLLGSASPRDLASLRVLSDPGGGTRRHIIIEYNRSQTISPGWECSDEAVAPQSHGETWKRRSSIRPDAGPFAVLHCPHRAPH</sequence>